<dbReference type="Pfam" id="PF20537">
    <property type="entry name" value="DUF6752"/>
    <property type="match status" value="1"/>
</dbReference>
<reference evidence="3 4" key="1">
    <citation type="submission" date="2023-07" db="EMBL/GenBank/DDBJ databases">
        <title>Sequencing the genomes of 1000 actinobacteria strains.</title>
        <authorList>
            <person name="Klenk H.-P."/>
        </authorList>
    </citation>
    <scope>NUCLEOTIDE SEQUENCE [LARGE SCALE GENOMIC DNA]</scope>
    <source>
        <strain evidence="3 4">DSM 19426</strain>
    </source>
</reference>
<evidence type="ECO:0000259" key="2">
    <source>
        <dbReference type="Pfam" id="PF20537"/>
    </source>
</evidence>
<evidence type="ECO:0000256" key="1">
    <source>
        <dbReference type="SAM" id="Coils"/>
    </source>
</evidence>
<feature type="coiled-coil region" evidence="1">
    <location>
        <begin position="6"/>
        <end position="33"/>
    </location>
</feature>
<accession>A0ABU2BXG3</accession>
<proteinExistence type="predicted"/>
<evidence type="ECO:0000313" key="4">
    <source>
        <dbReference type="Proteomes" id="UP001183648"/>
    </source>
</evidence>
<dbReference type="RefSeq" id="WP_310303039.1">
    <property type="nucleotide sequence ID" value="NZ_BAAAPS010000010.1"/>
</dbReference>
<comment type="caution">
    <text evidence="3">The sequence shown here is derived from an EMBL/GenBank/DDBJ whole genome shotgun (WGS) entry which is preliminary data.</text>
</comment>
<name>A0ABU2BXG3_9ACTN</name>
<gene>
    <name evidence="3" type="ORF">J2S63_002649</name>
</gene>
<sequence>MALRDLARMARSAPRLEQRLRDLEVEVQECRQVNLRLAELMDVVAELLLPVAQQDPARVEELLARYHESVGGPPRPPVEGT</sequence>
<dbReference type="Proteomes" id="UP001183648">
    <property type="component" value="Unassembled WGS sequence"/>
</dbReference>
<dbReference type="EMBL" id="JAVDYG010000001">
    <property type="protein sequence ID" value="MDR7363096.1"/>
    <property type="molecule type" value="Genomic_DNA"/>
</dbReference>
<keyword evidence="1" id="KW-0175">Coiled coil</keyword>
<evidence type="ECO:0000313" key="3">
    <source>
        <dbReference type="EMBL" id="MDR7363096.1"/>
    </source>
</evidence>
<organism evidence="3 4">
    <name type="scientific">Nocardioides marmoribigeumensis</name>
    <dbReference type="NCBI Taxonomy" id="433649"/>
    <lineage>
        <taxon>Bacteria</taxon>
        <taxon>Bacillati</taxon>
        <taxon>Actinomycetota</taxon>
        <taxon>Actinomycetes</taxon>
        <taxon>Propionibacteriales</taxon>
        <taxon>Nocardioidaceae</taxon>
        <taxon>Nocardioides</taxon>
    </lineage>
</organism>
<keyword evidence="4" id="KW-1185">Reference proteome</keyword>
<feature type="domain" description="DUF6752" evidence="2">
    <location>
        <begin position="16"/>
        <end position="69"/>
    </location>
</feature>
<dbReference type="InterPro" id="IPR046640">
    <property type="entry name" value="DUF6752"/>
</dbReference>
<protein>
    <recommendedName>
        <fullName evidence="2">DUF6752 domain-containing protein</fullName>
    </recommendedName>
</protein>